<dbReference type="EMBL" id="MU253887">
    <property type="protein sequence ID" value="KAG9244733.1"/>
    <property type="molecule type" value="Genomic_DNA"/>
</dbReference>
<accession>A0A9P7Z345</accession>
<reference evidence="1" key="1">
    <citation type="journal article" date="2021" name="IMA Fungus">
        <title>Genomic characterization of three marine fungi, including Emericellopsis atlantica sp. nov. with signatures of a generalist lifestyle and marine biomass degradation.</title>
        <authorList>
            <person name="Hagestad O.C."/>
            <person name="Hou L."/>
            <person name="Andersen J.H."/>
            <person name="Hansen E.H."/>
            <person name="Altermark B."/>
            <person name="Li C."/>
            <person name="Kuhnert E."/>
            <person name="Cox R.J."/>
            <person name="Crous P.W."/>
            <person name="Spatafora J.W."/>
            <person name="Lail K."/>
            <person name="Amirebrahimi M."/>
            <person name="Lipzen A."/>
            <person name="Pangilinan J."/>
            <person name="Andreopoulos W."/>
            <person name="Hayes R.D."/>
            <person name="Ng V."/>
            <person name="Grigoriev I.V."/>
            <person name="Jackson S.A."/>
            <person name="Sutton T.D.S."/>
            <person name="Dobson A.D.W."/>
            <person name="Rama T."/>
        </authorList>
    </citation>
    <scope>NUCLEOTIDE SEQUENCE</scope>
    <source>
        <strain evidence="1">TRa3180A</strain>
    </source>
</reference>
<comment type="caution">
    <text evidence="1">The sequence shown here is derived from an EMBL/GenBank/DDBJ whole genome shotgun (WGS) entry which is preliminary data.</text>
</comment>
<evidence type="ECO:0000313" key="2">
    <source>
        <dbReference type="Proteomes" id="UP000887226"/>
    </source>
</evidence>
<keyword evidence="2" id="KW-1185">Reference proteome</keyword>
<dbReference type="Proteomes" id="UP000887226">
    <property type="component" value="Unassembled WGS sequence"/>
</dbReference>
<proteinExistence type="predicted"/>
<gene>
    <name evidence="1" type="ORF">BJ878DRAFT_55656</name>
</gene>
<sequence>MYNLPIDALLPRCLWLLSSALPFLLKMSWYIRTSFIDPKSHCHCMLHILHRSQGPYAYSFPRSIFAIHFHRRQSKASIHCLLPPANDDNDWTSFKNSTVCAGLFGPTGIIMGVVFLF</sequence>
<dbReference type="AlphaFoldDB" id="A0A9P7Z345"/>
<evidence type="ECO:0000313" key="1">
    <source>
        <dbReference type="EMBL" id="KAG9244733.1"/>
    </source>
</evidence>
<protein>
    <submittedName>
        <fullName evidence="1">Uncharacterized protein</fullName>
    </submittedName>
</protein>
<name>A0A9P7Z345_9HELO</name>
<organism evidence="1 2">
    <name type="scientific">Calycina marina</name>
    <dbReference type="NCBI Taxonomy" id="1763456"/>
    <lineage>
        <taxon>Eukaryota</taxon>
        <taxon>Fungi</taxon>
        <taxon>Dikarya</taxon>
        <taxon>Ascomycota</taxon>
        <taxon>Pezizomycotina</taxon>
        <taxon>Leotiomycetes</taxon>
        <taxon>Helotiales</taxon>
        <taxon>Pezizellaceae</taxon>
        <taxon>Calycina</taxon>
    </lineage>
</organism>